<dbReference type="RefSeq" id="WP_129121821.1">
    <property type="nucleotide sequence ID" value="NZ_PEIB01000007.1"/>
</dbReference>
<feature type="domain" description="Lipopolysaccharide assembly protein A" evidence="6">
    <location>
        <begin position="22"/>
        <end position="85"/>
    </location>
</feature>
<comment type="caution">
    <text evidence="5">Lacks conserved residue(s) required for the propagation of feature annotation.</text>
</comment>
<feature type="transmembrane region" description="Helical" evidence="5">
    <location>
        <begin position="44"/>
        <end position="64"/>
    </location>
</feature>
<dbReference type="InterPro" id="IPR010445">
    <property type="entry name" value="LapA_dom"/>
</dbReference>
<evidence type="ECO:0000259" key="6">
    <source>
        <dbReference type="Pfam" id="PF06305"/>
    </source>
</evidence>
<evidence type="ECO:0000313" key="7">
    <source>
        <dbReference type="EMBL" id="RXJ73657.1"/>
    </source>
</evidence>
<dbReference type="EMBL" id="PEIB01000007">
    <property type="protein sequence ID" value="RXJ73657.1"/>
    <property type="molecule type" value="Genomic_DNA"/>
</dbReference>
<dbReference type="HAMAP" id="MF_01948">
    <property type="entry name" value="LPS_assembly_LapA"/>
    <property type="match status" value="1"/>
</dbReference>
<comment type="subcellular location">
    <subcellularLocation>
        <location evidence="5">Cell inner membrane</location>
        <topology evidence="5">Single-pass membrane protein</topology>
    </subcellularLocation>
</comment>
<evidence type="ECO:0000256" key="4">
    <source>
        <dbReference type="ARBA" id="ARBA00023136"/>
    </source>
</evidence>
<keyword evidence="3 5" id="KW-1133">Transmembrane helix</keyword>
<evidence type="ECO:0000256" key="5">
    <source>
        <dbReference type="HAMAP-Rule" id="MF_01948"/>
    </source>
</evidence>
<gene>
    <name evidence="5" type="primary">lapA</name>
    <name evidence="7" type="ORF">CS022_07875</name>
</gene>
<reference evidence="7 8" key="1">
    <citation type="submission" date="2017-10" db="EMBL/GenBank/DDBJ databases">
        <title>Nyctiphanis sp. nov., isolated from the stomach of the euphausiid Nyctiphanes simplex (Hansen, 1911) in the Gulf of California.</title>
        <authorList>
            <person name="Gomez-Gil B."/>
            <person name="Aguilar-Mendez M."/>
            <person name="Lopez-Cortes A."/>
            <person name="Gomez-Gutierrez J."/>
            <person name="Roque A."/>
            <person name="Lang E."/>
            <person name="Gonzalez-Castillo A."/>
        </authorList>
    </citation>
    <scope>NUCLEOTIDE SEQUENCE [LARGE SCALE GENOMIC DNA]</scope>
    <source>
        <strain evidence="7 8">CAIM 600</strain>
    </source>
</reference>
<keyword evidence="1 5" id="KW-1003">Cell membrane</keyword>
<name>A0A4Q0YR59_9GAMM</name>
<dbReference type="OrthoDB" id="7064015at2"/>
<protein>
    <recommendedName>
        <fullName evidence="5">Probable lipopolysaccharide assembly protein A</fullName>
    </recommendedName>
</protein>
<accession>A0A4Q0YR59</accession>
<keyword evidence="5" id="KW-0997">Cell inner membrane</keyword>
<dbReference type="Proteomes" id="UP000290287">
    <property type="component" value="Unassembled WGS sequence"/>
</dbReference>
<dbReference type="GO" id="GO:0008653">
    <property type="term" value="P:lipopolysaccharide metabolic process"/>
    <property type="evidence" value="ECO:0007669"/>
    <property type="project" value="InterPro"/>
</dbReference>
<proteinExistence type="inferred from homology"/>
<sequence>MRIIGIVILIFSFLVALALGAQNQGIVNFNYLLAQGEFKLSMLLGIIFGLGFLLGWVACGTLYLKARFSANSLKKKVNRQQKELDQLRVDPVKEH</sequence>
<keyword evidence="4 5" id="KW-0472">Membrane</keyword>
<dbReference type="GO" id="GO:0005886">
    <property type="term" value="C:plasma membrane"/>
    <property type="evidence" value="ECO:0007669"/>
    <property type="project" value="UniProtKB-SubCell"/>
</dbReference>
<comment type="similarity">
    <text evidence="5">Belongs to the LapA family.</text>
</comment>
<dbReference type="Pfam" id="PF06305">
    <property type="entry name" value="LapA_dom"/>
    <property type="match status" value="1"/>
</dbReference>
<evidence type="ECO:0000256" key="2">
    <source>
        <dbReference type="ARBA" id="ARBA00022692"/>
    </source>
</evidence>
<dbReference type="AlphaFoldDB" id="A0A4Q0YR59"/>
<dbReference type="InterPro" id="IPR032906">
    <property type="entry name" value="LapA"/>
</dbReference>
<evidence type="ECO:0000313" key="8">
    <source>
        <dbReference type="Proteomes" id="UP000290287"/>
    </source>
</evidence>
<evidence type="ECO:0000256" key="3">
    <source>
        <dbReference type="ARBA" id="ARBA00022989"/>
    </source>
</evidence>
<keyword evidence="2 5" id="KW-0812">Transmembrane</keyword>
<comment type="caution">
    <text evidence="7">The sequence shown here is derived from an EMBL/GenBank/DDBJ whole genome shotgun (WGS) entry which is preliminary data.</text>
</comment>
<organism evidence="7 8">
    <name type="scientific">Veronia nyctiphanis</name>
    <dbReference type="NCBI Taxonomy" id="1278244"/>
    <lineage>
        <taxon>Bacteria</taxon>
        <taxon>Pseudomonadati</taxon>
        <taxon>Pseudomonadota</taxon>
        <taxon>Gammaproteobacteria</taxon>
        <taxon>Vibrionales</taxon>
        <taxon>Vibrionaceae</taxon>
        <taxon>Veronia</taxon>
    </lineage>
</organism>
<evidence type="ECO:0000256" key="1">
    <source>
        <dbReference type="ARBA" id="ARBA00022475"/>
    </source>
</evidence>
<keyword evidence="8" id="KW-1185">Reference proteome</keyword>
<comment type="function">
    <text evidence="5">Involved in the assembly of lipopolysaccharide (LPS).</text>
</comment>